<dbReference type="RefSeq" id="WP_153249307.1">
    <property type="nucleotide sequence ID" value="NZ_CP044205.1"/>
</dbReference>
<evidence type="ECO:0000313" key="1">
    <source>
        <dbReference type="EMBL" id="QFY43325.1"/>
    </source>
</evidence>
<protein>
    <submittedName>
        <fullName evidence="1">Uncharacterized protein</fullName>
    </submittedName>
</protein>
<dbReference type="Proteomes" id="UP000325755">
    <property type="component" value="Chromosome"/>
</dbReference>
<organism evidence="1 2">
    <name type="scientific">Candidatus Methylospira mobilis</name>
    <dbReference type="NCBI Taxonomy" id="1808979"/>
    <lineage>
        <taxon>Bacteria</taxon>
        <taxon>Pseudomonadati</taxon>
        <taxon>Pseudomonadota</taxon>
        <taxon>Gammaproteobacteria</taxon>
        <taxon>Methylococcales</taxon>
        <taxon>Methylococcaceae</taxon>
        <taxon>Candidatus Methylospira</taxon>
    </lineage>
</organism>
<name>A0A5Q0BHH7_9GAMM</name>
<evidence type="ECO:0000313" key="2">
    <source>
        <dbReference type="Proteomes" id="UP000325755"/>
    </source>
</evidence>
<dbReference type="AlphaFoldDB" id="A0A5Q0BHH7"/>
<accession>A0A5Q0BHH7</accession>
<gene>
    <name evidence="1" type="ORF">F6R98_12450</name>
</gene>
<reference evidence="1 2" key="1">
    <citation type="submission" date="2019-09" db="EMBL/GenBank/DDBJ databases">
        <title>Ecophysiology of the spiral-shaped methanotroph Methylospira mobilis as revealed by the complete genome sequence.</title>
        <authorList>
            <person name="Oshkin I.Y."/>
            <person name="Dedysh S.N."/>
            <person name="Miroshnikov K."/>
            <person name="Danilova O.V."/>
            <person name="Hakobyan A."/>
            <person name="Liesack W."/>
        </authorList>
    </citation>
    <scope>NUCLEOTIDE SEQUENCE [LARGE SCALE GENOMIC DNA]</scope>
    <source>
        <strain evidence="1 2">Shm1</strain>
    </source>
</reference>
<dbReference type="KEGG" id="mmob:F6R98_12450"/>
<dbReference type="EMBL" id="CP044205">
    <property type="protein sequence ID" value="QFY43325.1"/>
    <property type="molecule type" value="Genomic_DNA"/>
</dbReference>
<proteinExistence type="predicted"/>
<sequence length="157" mass="17737">MTNHVSYSNALVSIAKEQARVVLSGGKGLQERLEFIFQNHLKFRPQNLILTAVANFELLKRHTLDIKPIESGMYLKLMLGGTVANEEVEDGGLNGPWIGPLNWFHCTYLAVIGLGFANGEELDTQGYNVDIPSPIYLYQEMIYYDGIYYGGWELQYV</sequence>
<dbReference type="OrthoDB" id="1551172at2"/>
<keyword evidence="2" id="KW-1185">Reference proteome</keyword>
<dbReference type="InParanoid" id="A0A5Q0BHH7"/>